<sequence length="85" mass="9624">MNYQDAWEFARPGEDGHTFTLENPSIVTEADWSRIPPRRIDYIMVRCDDRGPTLRIHSADRIFDTAVQGTFGSDHFGVAADLEAP</sequence>
<evidence type="ECO:0008006" key="3">
    <source>
        <dbReference type="Google" id="ProtNLM"/>
    </source>
</evidence>
<dbReference type="SUPFAM" id="SSF56219">
    <property type="entry name" value="DNase I-like"/>
    <property type="match status" value="1"/>
</dbReference>
<dbReference type="InterPro" id="IPR036691">
    <property type="entry name" value="Endo/exonu/phosph_ase_sf"/>
</dbReference>
<dbReference type="EMBL" id="SJKB01000002">
    <property type="protein sequence ID" value="TCC64067.1"/>
    <property type="molecule type" value="Genomic_DNA"/>
</dbReference>
<dbReference type="Proteomes" id="UP000291144">
    <property type="component" value="Unassembled WGS sequence"/>
</dbReference>
<evidence type="ECO:0000313" key="2">
    <source>
        <dbReference type="Proteomes" id="UP000291144"/>
    </source>
</evidence>
<proteinExistence type="predicted"/>
<evidence type="ECO:0000313" key="1">
    <source>
        <dbReference type="EMBL" id="TCC64067.1"/>
    </source>
</evidence>
<reference evidence="1 2" key="1">
    <citation type="submission" date="2019-02" db="EMBL/GenBank/DDBJ databases">
        <title>Kribbella capetownensis sp. nov. and Kribbella speibonae sp. nov., isolated from soil.</title>
        <authorList>
            <person name="Curtis S.M."/>
            <person name="Norton I."/>
            <person name="Everest G.J."/>
            <person name="Meyers P.R."/>
        </authorList>
    </citation>
    <scope>NUCLEOTIDE SEQUENCE [LARGE SCALE GENOMIC DNA]</scope>
    <source>
        <strain evidence="1 2">NRRL B-24813</strain>
    </source>
</reference>
<name>A0A4R0KVG2_9ACTN</name>
<dbReference type="AlphaFoldDB" id="A0A4R0KVG2"/>
<organism evidence="1 2">
    <name type="scientific">Kribbella pittospori</name>
    <dbReference type="NCBI Taxonomy" id="722689"/>
    <lineage>
        <taxon>Bacteria</taxon>
        <taxon>Bacillati</taxon>
        <taxon>Actinomycetota</taxon>
        <taxon>Actinomycetes</taxon>
        <taxon>Propionibacteriales</taxon>
        <taxon>Kribbellaceae</taxon>
        <taxon>Kribbella</taxon>
    </lineage>
</organism>
<dbReference type="Gene3D" id="3.60.10.10">
    <property type="entry name" value="Endonuclease/exonuclease/phosphatase"/>
    <property type="match status" value="1"/>
</dbReference>
<protein>
    <recommendedName>
        <fullName evidence="3">Endonuclease/exonuclease/phosphatase domain-containing protein</fullName>
    </recommendedName>
</protein>
<dbReference type="RefSeq" id="WP_131352574.1">
    <property type="nucleotide sequence ID" value="NZ_SJKB01000002.1"/>
</dbReference>
<accession>A0A4R0KVG2</accession>
<comment type="caution">
    <text evidence="1">The sequence shown here is derived from an EMBL/GenBank/DDBJ whole genome shotgun (WGS) entry which is preliminary data.</text>
</comment>
<gene>
    <name evidence="1" type="ORF">E0H73_06475</name>
</gene>
<dbReference type="OrthoDB" id="9787701at2"/>
<keyword evidence="2" id="KW-1185">Reference proteome</keyword>